<name>A0A9P0JXU4_ACAOB</name>
<sequence>MPVDMLGEVLQLLRSSTSNQADQIAKVIRKWAKEKQLNIS</sequence>
<organism evidence="1 2">
    <name type="scientific">Acanthoscelides obtectus</name>
    <name type="common">Bean weevil</name>
    <name type="synonym">Bruchus obtectus</name>
    <dbReference type="NCBI Taxonomy" id="200917"/>
    <lineage>
        <taxon>Eukaryota</taxon>
        <taxon>Metazoa</taxon>
        <taxon>Ecdysozoa</taxon>
        <taxon>Arthropoda</taxon>
        <taxon>Hexapoda</taxon>
        <taxon>Insecta</taxon>
        <taxon>Pterygota</taxon>
        <taxon>Neoptera</taxon>
        <taxon>Endopterygota</taxon>
        <taxon>Coleoptera</taxon>
        <taxon>Polyphaga</taxon>
        <taxon>Cucujiformia</taxon>
        <taxon>Chrysomeloidea</taxon>
        <taxon>Chrysomelidae</taxon>
        <taxon>Bruchinae</taxon>
        <taxon>Bruchini</taxon>
        <taxon>Acanthoscelides</taxon>
    </lineage>
</organism>
<reference evidence="1" key="1">
    <citation type="submission" date="2022-03" db="EMBL/GenBank/DDBJ databases">
        <authorList>
            <person name="Sayadi A."/>
        </authorList>
    </citation>
    <scope>NUCLEOTIDE SEQUENCE</scope>
</reference>
<comment type="caution">
    <text evidence="1">The sequence shown here is derived from an EMBL/GenBank/DDBJ whole genome shotgun (WGS) entry which is preliminary data.</text>
</comment>
<protein>
    <submittedName>
        <fullName evidence="1">Uncharacterized protein</fullName>
    </submittedName>
</protein>
<evidence type="ECO:0000313" key="1">
    <source>
        <dbReference type="EMBL" id="CAH1963050.1"/>
    </source>
</evidence>
<proteinExistence type="predicted"/>
<accession>A0A9P0JXU4</accession>
<evidence type="ECO:0000313" key="2">
    <source>
        <dbReference type="Proteomes" id="UP001152888"/>
    </source>
</evidence>
<gene>
    <name evidence="1" type="ORF">ACAOBT_LOCUS4979</name>
</gene>
<dbReference type="AlphaFoldDB" id="A0A9P0JXU4"/>
<dbReference type="Proteomes" id="UP001152888">
    <property type="component" value="Unassembled WGS sequence"/>
</dbReference>
<dbReference type="EMBL" id="CAKOFQ010006705">
    <property type="protein sequence ID" value="CAH1963050.1"/>
    <property type="molecule type" value="Genomic_DNA"/>
</dbReference>
<keyword evidence="2" id="KW-1185">Reference proteome</keyword>
<dbReference type="OrthoDB" id="95390at2759"/>